<evidence type="ECO:0000259" key="2">
    <source>
        <dbReference type="PROSITE" id="PS50003"/>
    </source>
</evidence>
<reference evidence="3" key="1">
    <citation type="submission" date="2021-01" db="EMBL/GenBank/DDBJ databases">
        <authorList>
            <person name="Corre E."/>
            <person name="Pelletier E."/>
            <person name="Niang G."/>
            <person name="Scheremetjew M."/>
            <person name="Finn R."/>
            <person name="Kale V."/>
            <person name="Holt S."/>
            <person name="Cochrane G."/>
            <person name="Meng A."/>
            <person name="Brown T."/>
            <person name="Cohen L."/>
        </authorList>
    </citation>
    <scope>NUCLEOTIDE SEQUENCE</scope>
    <source>
        <strain evidence="3">RCC1130</strain>
    </source>
</reference>
<feature type="compositionally biased region" description="Gly residues" evidence="1">
    <location>
        <begin position="116"/>
        <end position="134"/>
    </location>
</feature>
<dbReference type="EMBL" id="HBER01013397">
    <property type="protein sequence ID" value="CAD8531414.1"/>
    <property type="molecule type" value="Transcribed_RNA"/>
</dbReference>
<dbReference type="AlphaFoldDB" id="A0A7S0NSS6"/>
<dbReference type="SUPFAM" id="SSF50729">
    <property type="entry name" value="PH domain-like"/>
    <property type="match status" value="1"/>
</dbReference>
<name>A0A7S0NSS6_9EUKA</name>
<feature type="compositionally biased region" description="Low complexity" evidence="1">
    <location>
        <begin position="90"/>
        <end position="109"/>
    </location>
</feature>
<dbReference type="InterPro" id="IPR011993">
    <property type="entry name" value="PH-like_dom_sf"/>
</dbReference>
<dbReference type="PROSITE" id="PS50003">
    <property type="entry name" value="PH_DOMAIN"/>
    <property type="match status" value="1"/>
</dbReference>
<protein>
    <recommendedName>
        <fullName evidence="2">PH domain-containing protein</fullName>
    </recommendedName>
</protein>
<gene>
    <name evidence="3" type="ORF">CLEP1334_LOCUS6666</name>
</gene>
<sequence length="355" mass="36797">MPIFSSAPADPLAESEVIGTREQILAAVTMQQQWRRKGTSEDNESSADANAADAAGGGAEPDGGEEGGEPAPPPPDELEGTSAVGDGDAPDASAAHETAAAAGASGPTDGVDELGEGGGDGEGGRSLGSATGGDEGGDQIAAAPAVQTERSTALARARAARGAPTGGTRLGQLPDEDEDGAGEAEGGATEGEDGGITPVFTVRNLDTGETVELNLTEALEKAPRSTRSTEAWEALKDDSKGLLEKLASAKTVSFRSYQLCVWQERYVYAEDDALCYQHLSANMQPEGVAKRIPYTSIEFVGPFDDTQFVLKCEQRAYTFLCDTTATRTRWIKNISMLAGCSATTEVCHKTTTMGQ</sequence>
<organism evidence="3">
    <name type="scientific">Calcidiscus leptoporus</name>
    <dbReference type="NCBI Taxonomy" id="127549"/>
    <lineage>
        <taxon>Eukaryota</taxon>
        <taxon>Haptista</taxon>
        <taxon>Haptophyta</taxon>
        <taxon>Prymnesiophyceae</taxon>
        <taxon>Coccolithales</taxon>
        <taxon>Calcidiscaceae</taxon>
        <taxon>Calcidiscus</taxon>
    </lineage>
</organism>
<accession>A0A7S0NSS6</accession>
<feature type="domain" description="PH" evidence="2">
    <location>
        <begin position="236"/>
        <end position="339"/>
    </location>
</feature>
<feature type="region of interest" description="Disordered" evidence="1">
    <location>
        <begin position="29"/>
        <end position="198"/>
    </location>
</feature>
<evidence type="ECO:0000256" key="1">
    <source>
        <dbReference type="SAM" id="MobiDB-lite"/>
    </source>
</evidence>
<proteinExistence type="predicted"/>
<feature type="compositionally biased region" description="Low complexity" evidence="1">
    <location>
        <begin position="152"/>
        <end position="163"/>
    </location>
</feature>
<dbReference type="Gene3D" id="2.30.29.30">
    <property type="entry name" value="Pleckstrin-homology domain (PH domain)/Phosphotyrosine-binding domain (PTB)"/>
    <property type="match status" value="1"/>
</dbReference>
<evidence type="ECO:0000313" key="3">
    <source>
        <dbReference type="EMBL" id="CAD8531414.1"/>
    </source>
</evidence>
<dbReference type="InterPro" id="IPR001849">
    <property type="entry name" value="PH_domain"/>
</dbReference>